<dbReference type="Pfam" id="PF07686">
    <property type="entry name" value="V-set"/>
    <property type="match status" value="1"/>
</dbReference>
<dbReference type="AlphaFoldDB" id="A0A9D3QFX9"/>
<dbReference type="SUPFAM" id="SSF48726">
    <property type="entry name" value="Immunoglobulin"/>
    <property type="match status" value="1"/>
</dbReference>
<dbReference type="SMART" id="SM00409">
    <property type="entry name" value="IG"/>
    <property type="match status" value="1"/>
</dbReference>
<feature type="transmembrane region" description="Helical" evidence="1">
    <location>
        <begin position="110"/>
        <end position="134"/>
    </location>
</feature>
<evidence type="ECO:0000259" key="2">
    <source>
        <dbReference type="SMART" id="SM00409"/>
    </source>
</evidence>
<dbReference type="OrthoDB" id="190835at2759"/>
<dbReference type="Gene3D" id="2.60.40.10">
    <property type="entry name" value="Immunoglobulins"/>
    <property type="match status" value="1"/>
</dbReference>
<dbReference type="InterPro" id="IPR013783">
    <property type="entry name" value="Ig-like_fold"/>
</dbReference>
<keyword evidence="1" id="KW-1133">Transmembrane helix</keyword>
<dbReference type="InterPro" id="IPR013106">
    <property type="entry name" value="Ig_V-set"/>
</dbReference>
<sequence length="209" mass="23708">MAAYCSDHCDQLFVTATGIVKQPGSSNRITVRSSKYKRITFHLIITDVRPRDEGLYQCVIYNLQKIETTRTVRLKVKLAQQATLTTAEVRQTTVLLETATSDSLRNPPSLALAVPVTIACVGFIFLGPVLCLFLKYSRLKQRIHTQFDAHQVASNSHLYEEISPRFNAYIIQDISPGPEFDDGYETVGYEVLRRETQLLSDLYYTCHQV</sequence>
<keyword evidence="4" id="KW-1185">Reference proteome</keyword>
<dbReference type="EMBL" id="JAFDVH010000003">
    <property type="protein sequence ID" value="KAG7484546.1"/>
    <property type="molecule type" value="Genomic_DNA"/>
</dbReference>
<evidence type="ECO:0000313" key="3">
    <source>
        <dbReference type="EMBL" id="KAG7484546.1"/>
    </source>
</evidence>
<protein>
    <recommendedName>
        <fullName evidence="2">Immunoglobulin domain-containing protein</fullName>
    </recommendedName>
</protein>
<name>A0A9D3QFX9_MEGAT</name>
<evidence type="ECO:0000256" key="1">
    <source>
        <dbReference type="SAM" id="Phobius"/>
    </source>
</evidence>
<dbReference type="Proteomes" id="UP001046870">
    <property type="component" value="Chromosome 3"/>
</dbReference>
<reference evidence="3" key="1">
    <citation type="submission" date="2021-01" db="EMBL/GenBank/DDBJ databases">
        <authorList>
            <person name="Zahm M."/>
            <person name="Roques C."/>
            <person name="Cabau C."/>
            <person name="Klopp C."/>
            <person name="Donnadieu C."/>
            <person name="Jouanno E."/>
            <person name="Lampietro C."/>
            <person name="Louis A."/>
            <person name="Herpin A."/>
            <person name="Echchiki A."/>
            <person name="Berthelot C."/>
            <person name="Parey E."/>
            <person name="Roest-Crollius H."/>
            <person name="Braasch I."/>
            <person name="Postlethwait J."/>
            <person name="Bobe J."/>
            <person name="Montfort J."/>
            <person name="Bouchez O."/>
            <person name="Begum T."/>
            <person name="Mejri S."/>
            <person name="Adams A."/>
            <person name="Chen W.-J."/>
            <person name="Guiguen Y."/>
        </authorList>
    </citation>
    <scope>NUCLEOTIDE SEQUENCE</scope>
    <source>
        <strain evidence="3">YG-15Mar2019-1</strain>
        <tissue evidence="3">Brain</tissue>
    </source>
</reference>
<gene>
    <name evidence="3" type="ORF">MATL_G00050540</name>
</gene>
<accession>A0A9D3QFX9</accession>
<evidence type="ECO:0000313" key="4">
    <source>
        <dbReference type="Proteomes" id="UP001046870"/>
    </source>
</evidence>
<organism evidence="3 4">
    <name type="scientific">Megalops atlanticus</name>
    <name type="common">Tarpon</name>
    <name type="synonym">Clupea gigantea</name>
    <dbReference type="NCBI Taxonomy" id="7932"/>
    <lineage>
        <taxon>Eukaryota</taxon>
        <taxon>Metazoa</taxon>
        <taxon>Chordata</taxon>
        <taxon>Craniata</taxon>
        <taxon>Vertebrata</taxon>
        <taxon>Euteleostomi</taxon>
        <taxon>Actinopterygii</taxon>
        <taxon>Neopterygii</taxon>
        <taxon>Teleostei</taxon>
        <taxon>Elopiformes</taxon>
        <taxon>Megalopidae</taxon>
        <taxon>Megalops</taxon>
    </lineage>
</organism>
<feature type="domain" description="Immunoglobulin" evidence="2">
    <location>
        <begin position="16"/>
        <end position="77"/>
    </location>
</feature>
<dbReference type="InterPro" id="IPR003599">
    <property type="entry name" value="Ig_sub"/>
</dbReference>
<keyword evidence="1" id="KW-0812">Transmembrane</keyword>
<dbReference type="InterPro" id="IPR036179">
    <property type="entry name" value="Ig-like_dom_sf"/>
</dbReference>
<keyword evidence="1" id="KW-0472">Membrane</keyword>
<comment type="caution">
    <text evidence="3">The sequence shown here is derived from an EMBL/GenBank/DDBJ whole genome shotgun (WGS) entry which is preliminary data.</text>
</comment>
<proteinExistence type="predicted"/>